<feature type="active site" description="Charge relay system" evidence="8 9">
    <location>
        <position position="534"/>
    </location>
</feature>
<dbReference type="Pfam" id="PF02225">
    <property type="entry name" value="PA"/>
    <property type="match status" value="1"/>
</dbReference>
<evidence type="ECO:0000256" key="7">
    <source>
        <dbReference type="ARBA" id="ARBA00022825"/>
    </source>
</evidence>
<dbReference type="InterPro" id="IPR000209">
    <property type="entry name" value="Peptidase_S8/S53_dom"/>
</dbReference>
<dbReference type="Pfam" id="PF06280">
    <property type="entry name" value="fn3_5"/>
    <property type="match status" value="1"/>
</dbReference>
<dbReference type="PROSITE" id="PS00136">
    <property type="entry name" value="SUBTILASE_ASP"/>
    <property type="match status" value="1"/>
</dbReference>
<dbReference type="InterPro" id="IPR034187">
    <property type="entry name" value="Peptidases_S8_5"/>
</dbReference>
<evidence type="ECO:0000259" key="12">
    <source>
        <dbReference type="Pfam" id="PF00082"/>
    </source>
</evidence>
<dbReference type="EMBL" id="JANKHO010000422">
    <property type="protein sequence ID" value="KAJ3510137.1"/>
    <property type="molecule type" value="Genomic_DNA"/>
</dbReference>
<protein>
    <recommendedName>
        <fullName evidence="17">Subtilisin-like protease</fullName>
    </recommendedName>
</protein>
<dbReference type="Gene3D" id="3.40.50.200">
    <property type="entry name" value="Peptidase S8/S53 domain"/>
    <property type="match status" value="1"/>
</dbReference>
<dbReference type="PROSITE" id="PS00138">
    <property type="entry name" value="SUBTILASE_SER"/>
    <property type="match status" value="1"/>
</dbReference>
<keyword evidence="3" id="KW-0964">Secreted</keyword>
<proteinExistence type="inferred from homology"/>
<dbReference type="InterPro" id="IPR023827">
    <property type="entry name" value="Peptidase_S8_Asp-AS"/>
</dbReference>
<dbReference type="OrthoDB" id="206201at2759"/>
<evidence type="ECO:0000259" key="14">
    <source>
        <dbReference type="Pfam" id="PF06280"/>
    </source>
</evidence>
<evidence type="ECO:0000256" key="1">
    <source>
        <dbReference type="ARBA" id="ARBA00011073"/>
    </source>
</evidence>
<dbReference type="PRINTS" id="PR00723">
    <property type="entry name" value="SUBTILISIN"/>
</dbReference>
<dbReference type="InterPro" id="IPR015500">
    <property type="entry name" value="Peptidase_S8_subtilisin-rel"/>
</dbReference>
<sequence>MKSAASYWALLSLLPTLLSANSAFAAVPISAIKKTSNLPTVANKFIIEVEELANIPNKRSFERAHDAVYSELRARDVEFEVTKEYDSEGIFVGAALVVTDVKDAIAIENTPGVKSIRPVLSFRRPKILFNHVVTGVDDPELPVEPLSTHVMGNVDKIHAEGNIGRGIKIGILDTGIDYNHPALGGGIGPDFLVTGGYDFVGDAYTGANEPVPDSDPMDCEGHGTHVAGIISAQPGNPYGISGVAYGASINAYRVFGCAGSATEDVLVDALLKGHADGNDILTLSLGEANGWAQSASAVVSNRIAATGKIVTIAAGNDGTSGSWYSSTPGNAHNVISIASVANTAVPMQNATVHGVAYNPVTYYRTNPLPTEGLELPVYATSNSTTVTNDACDPLPTDTPDLSPYVVIIRRGSCTFVQKLSNVFAKGATVALIYDNGNGFSPVALGDFNAALIQSFDGEFIVQQYAAGAPIRLSFPQAGASTNFPDPNGGLMSFFSSYGPSNDFQFKPAVAAPGGGILSTIPVDQGSYGVKSGTSMATPYMAGAAALLLAAKGKTPAVAKNARDLFETTANKIPSSKTDGDPFQTLTQAGAGLADVYKAIHTTTIVSPGELILNDTANFKSFQTFTIENKGKTPKTYKLTHVPAGTALTQKPNSTYPALGPVPLSPAAASVIIIPDTVFLLPGTKLPVVLHFTPPRNVDASLYLVYSGFIDITSGSEIHHVSYLGLVGSLKNKPVFDNTPEFFGFRLPALLDANDEPQAAPSNYTFAGGDIPSLLWRLVMGTPALRIDLVDASINFKPTLQSRGTDFDIGSLFTFPWLNPGGSFAQVKIVGTLASFDYISRHNEDPEENAWSLLRLRSPTFANGTSIANGQYRVLFRALKVTGNPKRQEDYESWLSPVFGVNP</sequence>
<keyword evidence="2" id="KW-0134">Cell wall</keyword>
<dbReference type="InterPro" id="IPR010435">
    <property type="entry name" value="C5a/SBT2-like_Fn3"/>
</dbReference>
<dbReference type="Pfam" id="PF00082">
    <property type="entry name" value="Peptidase_S8"/>
    <property type="match status" value="1"/>
</dbReference>
<dbReference type="GO" id="GO:0016020">
    <property type="term" value="C:membrane"/>
    <property type="evidence" value="ECO:0007669"/>
    <property type="project" value="InterPro"/>
</dbReference>
<keyword evidence="16" id="KW-1185">Reference proteome</keyword>
<dbReference type="InterPro" id="IPR046450">
    <property type="entry name" value="PA_dom_sf"/>
</dbReference>
<dbReference type="Proteomes" id="UP001148786">
    <property type="component" value="Unassembled WGS sequence"/>
</dbReference>
<dbReference type="InterPro" id="IPR023828">
    <property type="entry name" value="Peptidase_S8_Ser-AS"/>
</dbReference>
<dbReference type="CDD" id="cd07489">
    <property type="entry name" value="Peptidases_S8_5"/>
    <property type="match status" value="1"/>
</dbReference>
<keyword evidence="5 11" id="KW-0732">Signal</keyword>
<dbReference type="CDD" id="cd02124">
    <property type="entry name" value="PA_PoS1_like"/>
    <property type="match status" value="1"/>
</dbReference>
<keyword evidence="4 9" id="KW-0645">Protease</keyword>
<dbReference type="SUPFAM" id="SSF52025">
    <property type="entry name" value="PA domain"/>
    <property type="match status" value="1"/>
</dbReference>
<evidence type="ECO:0000256" key="8">
    <source>
        <dbReference type="PIRSR" id="PIRSR615500-1"/>
    </source>
</evidence>
<keyword evidence="6 9" id="KW-0378">Hydrolase</keyword>
<evidence type="ECO:0000256" key="4">
    <source>
        <dbReference type="ARBA" id="ARBA00022670"/>
    </source>
</evidence>
<evidence type="ECO:0000256" key="11">
    <source>
        <dbReference type="SAM" id="SignalP"/>
    </source>
</evidence>
<evidence type="ECO:0000313" key="16">
    <source>
        <dbReference type="Proteomes" id="UP001148786"/>
    </source>
</evidence>
<feature type="domain" description="Peptidase S8/S53" evidence="12">
    <location>
        <begin position="164"/>
        <end position="578"/>
    </location>
</feature>
<dbReference type="InterPro" id="IPR003137">
    <property type="entry name" value="PA_domain"/>
</dbReference>
<dbReference type="InterPro" id="IPR050131">
    <property type="entry name" value="Peptidase_S8_subtilisin-like"/>
</dbReference>
<feature type="active site" description="Charge relay system" evidence="8 9">
    <location>
        <position position="173"/>
    </location>
</feature>
<dbReference type="PROSITE" id="PS00137">
    <property type="entry name" value="SUBTILASE_HIS"/>
    <property type="match status" value="1"/>
</dbReference>
<dbReference type="Gene3D" id="3.50.30.30">
    <property type="match status" value="1"/>
</dbReference>
<evidence type="ECO:0000256" key="5">
    <source>
        <dbReference type="ARBA" id="ARBA00022729"/>
    </source>
</evidence>
<feature type="chain" id="PRO_5040867882" description="Subtilisin-like protease" evidence="11">
    <location>
        <begin position="21"/>
        <end position="902"/>
    </location>
</feature>
<organism evidence="15 16">
    <name type="scientific">Agrocybe chaxingu</name>
    <dbReference type="NCBI Taxonomy" id="84603"/>
    <lineage>
        <taxon>Eukaryota</taxon>
        <taxon>Fungi</taxon>
        <taxon>Dikarya</taxon>
        <taxon>Basidiomycota</taxon>
        <taxon>Agaricomycotina</taxon>
        <taxon>Agaricomycetes</taxon>
        <taxon>Agaricomycetidae</taxon>
        <taxon>Agaricales</taxon>
        <taxon>Agaricineae</taxon>
        <taxon>Strophariaceae</taxon>
        <taxon>Agrocybe</taxon>
    </lineage>
</organism>
<evidence type="ECO:0000256" key="6">
    <source>
        <dbReference type="ARBA" id="ARBA00022801"/>
    </source>
</evidence>
<reference evidence="15" key="1">
    <citation type="submission" date="2022-07" db="EMBL/GenBank/DDBJ databases">
        <title>Genome Sequence of Agrocybe chaxingu.</title>
        <authorList>
            <person name="Buettner E."/>
        </authorList>
    </citation>
    <scope>NUCLEOTIDE SEQUENCE</scope>
    <source>
        <strain evidence="15">MP-N11</strain>
    </source>
</reference>
<evidence type="ECO:0000256" key="9">
    <source>
        <dbReference type="PROSITE-ProRule" id="PRU01240"/>
    </source>
</evidence>
<evidence type="ECO:0008006" key="17">
    <source>
        <dbReference type="Google" id="ProtNLM"/>
    </source>
</evidence>
<feature type="domain" description="C5a peptidase/Subtilisin-like protease SBT2-like Fn3-like" evidence="14">
    <location>
        <begin position="612"/>
        <end position="715"/>
    </location>
</feature>
<evidence type="ECO:0000256" key="2">
    <source>
        <dbReference type="ARBA" id="ARBA00022512"/>
    </source>
</evidence>
<dbReference type="InterPro" id="IPR022398">
    <property type="entry name" value="Peptidase_S8_His-AS"/>
</dbReference>
<dbReference type="SUPFAM" id="SSF52743">
    <property type="entry name" value="Subtilisin-like"/>
    <property type="match status" value="1"/>
</dbReference>
<dbReference type="GO" id="GO:0006508">
    <property type="term" value="P:proteolysis"/>
    <property type="evidence" value="ECO:0007669"/>
    <property type="project" value="UniProtKB-KW"/>
</dbReference>
<feature type="active site" description="Charge relay system" evidence="8 9">
    <location>
        <position position="222"/>
    </location>
</feature>
<dbReference type="GO" id="GO:0004252">
    <property type="term" value="F:serine-type endopeptidase activity"/>
    <property type="evidence" value="ECO:0007669"/>
    <property type="project" value="UniProtKB-UniRule"/>
</dbReference>
<accession>A0A9W8K879</accession>
<evidence type="ECO:0000313" key="15">
    <source>
        <dbReference type="EMBL" id="KAJ3510137.1"/>
    </source>
</evidence>
<dbReference type="GO" id="GO:0005615">
    <property type="term" value="C:extracellular space"/>
    <property type="evidence" value="ECO:0007669"/>
    <property type="project" value="TreeGrafter"/>
</dbReference>
<keyword evidence="7 9" id="KW-0720">Serine protease</keyword>
<evidence type="ECO:0000256" key="3">
    <source>
        <dbReference type="ARBA" id="ARBA00022525"/>
    </source>
</evidence>
<dbReference type="PROSITE" id="PS51892">
    <property type="entry name" value="SUBTILASE"/>
    <property type="match status" value="1"/>
</dbReference>
<name>A0A9W8K879_9AGAR</name>
<feature type="domain" description="PA" evidence="13">
    <location>
        <begin position="387"/>
        <end position="443"/>
    </location>
</feature>
<feature type="signal peptide" evidence="11">
    <location>
        <begin position="1"/>
        <end position="20"/>
    </location>
</feature>
<dbReference type="AlphaFoldDB" id="A0A9W8K879"/>
<comment type="similarity">
    <text evidence="1 9 10">Belongs to the peptidase S8 family.</text>
</comment>
<comment type="caution">
    <text evidence="15">The sequence shown here is derived from an EMBL/GenBank/DDBJ whole genome shotgun (WGS) entry which is preliminary data.</text>
</comment>
<dbReference type="PANTHER" id="PTHR43806">
    <property type="entry name" value="PEPTIDASE S8"/>
    <property type="match status" value="1"/>
</dbReference>
<dbReference type="PANTHER" id="PTHR43806:SF66">
    <property type="entry name" value="SERIN ENDOPEPTIDASE"/>
    <property type="match status" value="1"/>
</dbReference>
<evidence type="ECO:0000259" key="13">
    <source>
        <dbReference type="Pfam" id="PF02225"/>
    </source>
</evidence>
<evidence type="ECO:0000256" key="10">
    <source>
        <dbReference type="RuleBase" id="RU003355"/>
    </source>
</evidence>
<dbReference type="InterPro" id="IPR036852">
    <property type="entry name" value="Peptidase_S8/S53_dom_sf"/>
</dbReference>
<gene>
    <name evidence="15" type="ORF">NLJ89_g4850</name>
</gene>